<evidence type="ECO:0000313" key="2">
    <source>
        <dbReference type="Proteomes" id="UP000009168"/>
    </source>
</evidence>
<dbReference type="Proteomes" id="UP000009168">
    <property type="component" value="Unassembled WGS sequence"/>
</dbReference>
<gene>
    <name evidence="1" type="ORF">TTHERM_00578780</name>
</gene>
<protein>
    <submittedName>
        <fullName evidence="1">Uncharacterized protein</fullName>
    </submittedName>
</protein>
<dbReference type="AlphaFoldDB" id="I7MLL2"/>
<proteinExistence type="predicted"/>
<sequence length="254" mass="29830">MNESSLEQNLKQNSSCGQLEQFQDQSSIVNNPVEKIFKNSDKFDFYSKIKDYSVKAWTPLINKLCLSKQLKLKFIGITKVDIYLNSDDEASYTFTYNAFGSTLCVKDEGQNIEVAKIENDLIYLIREDGKYEKIGQILNQVQCKKIKVVAWGLMPNSVFQTGSNKNINLQVFPCCFPFYKIYRYFQKDEVIVKDKNTDTIYSTYSTKSLKKEKQSIFTFSENLKQNIDKLLTFFVAMQYIEIIWYNRYSQYFQK</sequence>
<dbReference type="GeneID" id="7833767"/>
<dbReference type="RefSeq" id="XP_001022879.1">
    <property type="nucleotide sequence ID" value="XM_001022879.1"/>
</dbReference>
<keyword evidence="2" id="KW-1185">Reference proteome</keyword>
<organism evidence="1 2">
    <name type="scientific">Tetrahymena thermophila (strain SB210)</name>
    <dbReference type="NCBI Taxonomy" id="312017"/>
    <lineage>
        <taxon>Eukaryota</taxon>
        <taxon>Sar</taxon>
        <taxon>Alveolata</taxon>
        <taxon>Ciliophora</taxon>
        <taxon>Intramacronucleata</taxon>
        <taxon>Oligohymenophorea</taxon>
        <taxon>Hymenostomatida</taxon>
        <taxon>Tetrahymenina</taxon>
        <taxon>Tetrahymenidae</taxon>
        <taxon>Tetrahymena</taxon>
    </lineage>
</organism>
<dbReference type="KEGG" id="tet:TTHERM_00578780"/>
<name>I7MLL2_TETTS</name>
<dbReference type="EMBL" id="GG662527">
    <property type="protein sequence ID" value="EAS02634.1"/>
    <property type="molecule type" value="Genomic_DNA"/>
</dbReference>
<reference evidence="2" key="1">
    <citation type="journal article" date="2006" name="PLoS Biol.">
        <title>Macronuclear genome sequence of the ciliate Tetrahymena thermophila, a model eukaryote.</title>
        <authorList>
            <person name="Eisen J.A."/>
            <person name="Coyne R.S."/>
            <person name="Wu M."/>
            <person name="Wu D."/>
            <person name="Thiagarajan M."/>
            <person name="Wortman J.R."/>
            <person name="Badger J.H."/>
            <person name="Ren Q."/>
            <person name="Amedeo P."/>
            <person name="Jones K.M."/>
            <person name="Tallon L.J."/>
            <person name="Delcher A.L."/>
            <person name="Salzberg S.L."/>
            <person name="Silva J.C."/>
            <person name="Haas B.J."/>
            <person name="Majoros W.H."/>
            <person name="Farzad M."/>
            <person name="Carlton J.M."/>
            <person name="Smith R.K. Jr."/>
            <person name="Garg J."/>
            <person name="Pearlman R.E."/>
            <person name="Karrer K.M."/>
            <person name="Sun L."/>
            <person name="Manning G."/>
            <person name="Elde N.C."/>
            <person name="Turkewitz A.P."/>
            <person name="Asai D.J."/>
            <person name="Wilkes D.E."/>
            <person name="Wang Y."/>
            <person name="Cai H."/>
            <person name="Collins K."/>
            <person name="Stewart B.A."/>
            <person name="Lee S.R."/>
            <person name="Wilamowska K."/>
            <person name="Weinberg Z."/>
            <person name="Ruzzo W.L."/>
            <person name="Wloga D."/>
            <person name="Gaertig J."/>
            <person name="Frankel J."/>
            <person name="Tsao C.-C."/>
            <person name="Gorovsky M.A."/>
            <person name="Keeling P.J."/>
            <person name="Waller R.F."/>
            <person name="Patron N.J."/>
            <person name="Cherry J.M."/>
            <person name="Stover N.A."/>
            <person name="Krieger C.J."/>
            <person name="del Toro C."/>
            <person name="Ryder H.F."/>
            <person name="Williamson S.C."/>
            <person name="Barbeau R.A."/>
            <person name="Hamilton E.P."/>
            <person name="Orias E."/>
        </authorList>
    </citation>
    <scope>NUCLEOTIDE SEQUENCE [LARGE SCALE GENOMIC DNA]</scope>
    <source>
        <strain evidence="2">SB210</strain>
    </source>
</reference>
<evidence type="ECO:0000313" key="1">
    <source>
        <dbReference type="EMBL" id="EAS02634.1"/>
    </source>
</evidence>
<dbReference type="InParanoid" id="I7MLL2"/>
<dbReference type="HOGENOM" id="CLU_1096142_0_0_1"/>
<accession>I7MLL2</accession>